<keyword evidence="1" id="KW-0456">Lyase</keyword>
<protein>
    <submittedName>
        <fullName evidence="1">2-Methylisocitrate lyase, PEP mutase family</fullName>
    </submittedName>
</protein>
<organism evidence="1 2">
    <name type="scientific">Nocardia amikacinitolerans</name>
    <dbReference type="NCBI Taxonomy" id="756689"/>
    <lineage>
        <taxon>Bacteria</taxon>
        <taxon>Bacillati</taxon>
        <taxon>Actinomycetota</taxon>
        <taxon>Actinomycetes</taxon>
        <taxon>Mycobacteriales</taxon>
        <taxon>Nocardiaceae</taxon>
        <taxon>Nocardia</taxon>
    </lineage>
</organism>
<dbReference type="AlphaFoldDB" id="A0A285LWG0"/>
<dbReference type="SUPFAM" id="SSF51621">
    <property type="entry name" value="Phosphoenolpyruvate/pyruvate domain"/>
    <property type="match status" value="1"/>
</dbReference>
<evidence type="ECO:0000313" key="2">
    <source>
        <dbReference type="Proteomes" id="UP000219565"/>
    </source>
</evidence>
<dbReference type="STRING" id="1379680.GCA_001612615_01022"/>
<dbReference type="PANTHER" id="PTHR42905:SF16">
    <property type="entry name" value="CARBOXYPHOSPHONOENOLPYRUVATE PHOSPHONOMUTASE-LIKE PROTEIN (AFU_ORTHOLOGUE AFUA_5G07230)"/>
    <property type="match status" value="1"/>
</dbReference>
<dbReference type="Proteomes" id="UP000219565">
    <property type="component" value="Unassembled WGS sequence"/>
</dbReference>
<name>A0A285LWG0_9NOCA</name>
<sequence length="276" mass="27986">MADEIQQSRANAFRNLHAAGTFVLPNAWDPISAAVIAQAGAQVIATTSAAVAWALGRTDGQRMTRDEAVAQVARIVAAVDVPVTADVEGGYGAAPEDVAATVAAVAGVGAVGVNVEDSTAPGGPLFDRAAQCDRLRAARAAATEAGLSELVLNARTDVYLFGIGAPEDRFDEVLARAVDYAEAGADSLFVPGLLDLPTLTDLAGKSPIPLNVMTGPGAPSVPELAAAGVRRVSLGPALAQAAYARAAAAARELLDTGTYTELANGLDFGAIEALLR</sequence>
<reference evidence="2" key="1">
    <citation type="submission" date="2017-09" db="EMBL/GenBank/DDBJ databases">
        <authorList>
            <person name="Varghese N."/>
            <person name="Submissions S."/>
        </authorList>
    </citation>
    <scope>NUCLEOTIDE SEQUENCE [LARGE SCALE GENOMIC DNA]</scope>
    <source>
        <strain evidence="2">DSM 45537</strain>
    </source>
</reference>
<dbReference type="RefSeq" id="WP_097248008.1">
    <property type="nucleotide sequence ID" value="NZ_OBEG01000008.1"/>
</dbReference>
<dbReference type="CDD" id="cd00377">
    <property type="entry name" value="ICL_PEPM"/>
    <property type="match status" value="1"/>
</dbReference>
<dbReference type="InterPro" id="IPR040442">
    <property type="entry name" value="Pyrv_kinase-like_dom_sf"/>
</dbReference>
<dbReference type="EMBL" id="OBEG01000008">
    <property type="protein sequence ID" value="SNY89284.1"/>
    <property type="molecule type" value="Genomic_DNA"/>
</dbReference>
<accession>A0A285LWG0</accession>
<evidence type="ECO:0000313" key="1">
    <source>
        <dbReference type="EMBL" id="SNY89284.1"/>
    </source>
</evidence>
<dbReference type="InterPro" id="IPR015813">
    <property type="entry name" value="Pyrv/PenolPyrv_kinase-like_dom"/>
</dbReference>
<keyword evidence="2" id="KW-1185">Reference proteome</keyword>
<proteinExistence type="predicted"/>
<dbReference type="Gene3D" id="3.20.20.60">
    <property type="entry name" value="Phosphoenolpyruvate-binding domains"/>
    <property type="match status" value="1"/>
</dbReference>
<dbReference type="GO" id="GO:0016829">
    <property type="term" value="F:lyase activity"/>
    <property type="evidence" value="ECO:0007669"/>
    <property type="project" value="UniProtKB-KW"/>
</dbReference>
<dbReference type="OrthoDB" id="9780430at2"/>
<gene>
    <name evidence="1" type="ORF">SAMN04244553_6291</name>
</gene>
<dbReference type="InterPro" id="IPR039556">
    <property type="entry name" value="ICL/PEPM"/>
</dbReference>
<dbReference type="PANTHER" id="PTHR42905">
    <property type="entry name" value="PHOSPHOENOLPYRUVATE CARBOXYLASE"/>
    <property type="match status" value="1"/>
</dbReference>
<dbReference type="Pfam" id="PF13714">
    <property type="entry name" value="PEP_mutase"/>
    <property type="match status" value="1"/>
</dbReference>